<organism evidence="2 3">
    <name type="scientific">Vibrio parahaemolyticus</name>
    <dbReference type="NCBI Taxonomy" id="670"/>
    <lineage>
        <taxon>Bacteria</taxon>
        <taxon>Pseudomonadati</taxon>
        <taxon>Pseudomonadota</taxon>
        <taxon>Gammaproteobacteria</taxon>
        <taxon>Vibrionales</taxon>
        <taxon>Vibrionaceae</taxon>
        <taxon>Vibrio</taxon>
    </lineage>
</organism>
<accession>A0AAW3ISN6</accession>
<protein>
    <recommendedName>
        <fullName evidence="4">Wzy</fullName>
    </recommendedName>
</protein>
<keyword evidence="1" id="KW-1133">Transmembrane helix</keyword>
<feature type="transmembrane region" description="Helical" evidence="1">
    <location>
        <begin position="55"/>
        <end position="75"/>
    </location>
</feature>
<name>A0AAW3ISN6_VIBPH</name>
<feature type="transmembrane region" description="Helical" evidence="1">
    <location>
        <begin position="312"/>
        <end position="333"/>
    </location>
</feature>
<dbReference type="InterPro" id="IPR029468">
    <property type="entry name" value="O-ag_pol_Wzy"/>
</dbReference>
<dbReference type="EMBL" id="LIRS01000092">
    <property type="protein sequence ID" value="KOY28635.1"/>
    <property type="molecule type" value="Genomic_DNA"/>
</dbReference>
<evidence type="ECO:0008006" key="4">
    <source>
        <dbReference type="Google" id="ProtNLM"/>
    </source>
</evidence>
<dbReference type="Pfam" id="PF14296">
    <property type="entry name" value="O-ag_pol_Wzy"/>
    <property type="match status" value="1"/>
</dbReference>
<proteinExistence type="predicted"/>
<gene>
    <name evidence="2" type="ORF">ACX05_18315</name>
</gene>
<evidence type="ECO:0000256" key="1">
    <source>
        <dbReference type="SAM" id="Phobius"/>
    </source>
</evidence>
<dbReference type="AlphaFoldDB" id="A0AAW3ISN6"/>
<feature type="transmembrane region" description="Helical" evidence="1">
    <location>
        <begin position="95"/>
        <end position="113"/>
    </location>
</feature>
<evidence type="ECO:0000313" key="2">
    <source>
        <dbReference type="EMBL" id="KOY28635.1"/>
    </source>
</evidence>
<keyword evidence="1" id="KW-0472">Membrane</keyword>
<keyword evidence="1" id="KW-0812">Transmembrane</keyword>
<feature type="transmembrane region" description="Helical" evidence="1">
    <location>
        <begin position="182"/>
        <end position="198"/>
    </location>
</feature>
<comment type="caution">
    <text evidence="2">The sequence shown here is derived from an EMBL/GenBank/DDBJ whole genome shotgun (WGS) entry which is preliminary data.</text>
</comment>
<reference evidence="2 3" key="1">
    <citation type="submission" date="2015-07" db="EMBL/GenBank/DDBJ databases">
        <title>Foodborne Vibrio parahaemolyticus Isolates.</title>
        <authorList>
            <person name="Ronholm J."/>
            <person name="Petronella N."/>
            <person name="Kenwell R."/>
            <person name="Banerjee S."/>
        </authorList>
    </citation>
    <scope>NUCLEOTIDE SEQUENCE [LARGE SCALE GENOMIC DNA]</scope>
    <source>
        <strain evidence="2 3">HS-06-05</strain>
    </source>
</reference>
<feature type="transmembrane region" description="Helical" evidence="1">
    <location>
        <begin position="161"/>
        <end position="176"/>
    </location>
</feature>
<sequence length="390" mass="44718">MLEILYFLTLTLVLFTLKSHPTSLIFVFLINFMSGFTPVITTFVDYELVLFDHEMVIQLLLVFNLSITILHTVSLFLKKRSVSIYILKKYKYSKLVLYFFSLFSMLVVYQNISQGFEVLSNGYIAGYKSASEQTIKATSLFPFLLIFYFLIFSRYLNDNKLYYLIIMLVIIISYSMYGSRSFFLYSFISIMAFLLVLKKITYKKCFSLSILLLPIIVIAGALREGISSEGVTILLRMAIELANIPMIISNLDVISNLDQSLLMVILTTLPQSIIVPLGVEPLNSLATEFAVAYDPGWAEAGGGFGFSFVAEIYYRFGYVGLVFVPFVVIKLLHKLEDKFLQGDDFDKALILTGYYGMLMWVRGDFIEISRLLLIVLFFYYSKRLVYRNGK</sequence>
<feature type="transmembrane region" description="Helical" evidence="1">
    <location>
        <begin position="133"/>
        <end position="152"/>
    </location>
</feature>
<dbReference type="NCBIfam" id="TIGR04370">
    <property type="entry name" value="glyco_rpt_poly"/>
    <property type="match status" value="1"/>
</dbReference>
<evidence type="ECO:0000313" key="3">
    <source>
        <dbReference type="Proteomes" id="UP000037697"/>
    </source>
</evidence>
<dbReference type="Proteomes" id="UP000037697">
    <property type="component" value="Unassembled WGS sequence"/>
</dbReference>
<feature type="transmembrane region" description="Helical" evidence="1">
    <location>
        <begin position="368"/>
        <end position="386"/>
    </location>
</feature>